<name>A0AC59YFN8_RANTA</name>
<reference evidence="1" key="2">
    <citation type="submission" date="2025-03" db="EMBL/GenBank/DDBJ databases">
        <authorList>
            <consortium name="ELIXIR-Norway"/>
            <consortium name="Elixir Norway"/>
        </authorList>
    </citation>
    <scope>NUCLEOTIDE SEQUENCE</scope>
</reference>
<proteinExistence type="predicted"/>
<evidence type="ECO:0000313" key="1">
    <source>
        <dbReference type="EMBL" id="CAM9634203.1"/>
    </source>
</evidence>
<organism evidence="1 2">
    <name type="scientific">Rangifer tarandus platyrhynchus</name>
    <name type="common">Svalbard reindeer</name>
    <dbReference type="NCBI Taxonomy" id="3082113"/>
    <lineage>
        <taxon>Eukaryota</taxon>
        <taxon>Metazoa</taxon>
        <taxon>Chordata</taxon>
        <taxon>Craniata</taxon>
        <taxon>Vertebrata</taxon>
        <taxon>Euteleostomi</taxon>
        <taxon>Mammalia</taxon>
        <taxon>Eutheria</taxon>
        <taxon>Laurasiatheria</taxon>
        <taxon>Artiodactyla</taxon>
        <taxon>Ruminantia</taxon>
        <taxon>Pecora</taxon>
        <taxon>Cervidae</taxon>
        <taxon>Odocoileinae</taxon>
        <taxon>Rangifer</taxon>
    </lineage>
</organism>
<sequence>MHTLRMEHRFATFSQRCRLTGADKRTNGCPGRSRLLWQLWPPATIRHYPTHPPLSCLWQFCQNFERGRFHNRKCVQDWRSSARHDLHPPQLMRTAGRDSSPSSAGANGPAAACTNAQRVVRFGEEREG</sequence>
<accession>A0AC59YFN8</accession>
<evidence type="ECO:0000313" key="2">
    <source>
        <dbReference type="Proteomes" id="UP001162501"/>
    </source>
</evidence>
<dbReference type="EMBL" id="OX596098">
    <property type="protein sequence ID" value="CAM9634203.1"/>
    <property type="molecule type" value="Genomic_DNA"/>
</dbReference>
<gene>
    <name evidence="1" type="ORF">MRATA1EN22A_LOCUS5275</name>
</gene>
<reference evidence="1" key="1">
    <citation type="submission" date="2023-05" db="EMBL/GenBank/DDBJ databases">
        <authorList>
            <consortium name="ELIXIR-Norway"/>
        </authorList>
    </citation>
    <scope>NUCLEOTIDE SEQUENCE</scope>
</reference>
<dbReference type="Proteomes" id="UP001162501">
    <property type="component" value="Chromosome 14"/>
</dbReference>
<protein>
    <submittedName>
        <fullName evidence="1">Uncharacterized protein</fullName>
    </submittedName>
</protein>